<feature type="domain" description="Aminoglycoside phosphotransferase" evidence="1">
    <location>
        <begin position="35"/>
        <end position="249"/>
    </location>
</feature>
<dbReference type="InterPro" id="IPR051678">
    <property type="entry name" value="AGP_Transferase"/>
</dbReference>
<dbReference type="Proteomes" id="UP000272015">
    <property type="component" value="Unassembled WGS sequence"/>
</dbReference>
<sequence length="310" mass="34188">MAMHDDELHIDEQVARRLISDQFPEWRLEPVRRIVTDGTVNAIFRIGADFTARFPLRCAEPADMSSELNREASAMRELATCCPVPTPVPMVVGNPGYGFPLPWSVQTWLHGAVATPKGLAHSNMFAHDLTGLVHSLRAAATKGRHFAGSGRGGDLKDSDEWMELCFRESAGLLPVDRLRILWMEFRSLPPSGREVMTHGDLTPSNLLVEGDRLVGVLDGGGFAPADPSLDLVAAWHLLDDKRRALVRSELTCDDLEWWRGAAWAFQQAMGLVWYYRESNPGMSTLGQTTLARIVNDPEFSAPTSGSPGAR</sequence>
<dbReference type="InterPro" id="IPR011009">
    <property type="entry name" value="Kinase-like_dom_sf"/>
</dbReference>
<dbReference type="Pfam" id="PF01636">
    <property type="entry name" value="APH"/>
    <property type="match status" value="1"/>
</dbReference>
<dbReference type="GO" id="GO:0016740">
    <property type="term" value="F:transferase activity"/>
    <property type="evidence" value="ECO:0007669"/>
    <property type="project" value="UniProtKB-KW"/>
</dbReference>
<accession>A0A3A5MQD3</accession>
<dbReference type="EMBL" id="QZVS01000065">
    <property type="protein sequence ID" value="RJT90019.1"/>
    <property type="molecule type" value="Genomic_DNA"/>
</dbReference>
<protein>
    <submittedName>
        <fullName evidence="2">Aminoglycoside phosphotransferase</fullName>
    </submittedName>
</protein>
<dbReference type="InterPro" id="IPR002575">
    <property type="entry name" value="Aminoglycoside_PTrfase"/>
</dbReference>
<dbReference type="OrthoDB" id="9797603at2"/>
<dbReference type="RefSeq" id="WP_119972563.1">
    <property type="nucleotide sequence ID" value="NZ_JBHSQA010000026.1"/>
</dbReference>
<evidence type="ECO:0000313" key="3">
    <source>
        <dbReference type="Proteomes" id="UP000272015"/>
    </source>
</evidence>
<comment type="caution">
    <text evidence="2">The sequence shown here is derived from an EMBL/GenBank/DDBJ whole genome shotgun (WGS) entry which is preliminary data.</text>
</comment>
<dbReference type="AlphaFoldDB" id="A0A3A5MQD3"/>
<evidence type="ECO:0000259" key="1">
    <source>
        <dbReference type="Pfam" id="PF01636"/>
    </source>
</evidence>
<keyword evidence="2" id="KW-0808">Transferase</keyword>
<dbReference type="Gene3D" id="3.30.200.20">
    <property type="entry name" value="Phosphorylase Kinase, domain 1"/>
    <property type="match status" value="1"/>
</dbReference>
<keyword evidence="3" id="KW-1185">Reference proteome</keyword>
<name>A0A3A5MQD3_9MICO</name>
<reference evidence="2 3" key="1">
    <citation type="submission" date="2018-09" db="EMBL/GenBank/DDBJ databases">
        <title>Novel species of Cryobacterium.</title>
        <authorList>
            <person name="Liu Q."/>
            <person name="Xin Y.-H."/>
        </authorList>
    </citation>
    <scope>NUCLEOTIDE SEQUENCE [LARGE SCALE GENOMIC DNA]</scope>
    <source>
        <strain evidence="2 3">Hh39</strain>
    </source>
</reference>
<organism evidence="2 3">
    <name type="scientific">Cryobacterium melibiosiphilum</name>
    <dbReference type="NCBI Taxonomy" id="995039"/>
    <lineage>
        <taxon>Bacteria</taxon>
        <taxon>Bacillati</taxon>
        <taxon>Actinomycetota</taxon>
        <taxon>Actinomycetes</taxon>
        <taxon>Micrococcales</taxon>
        <taxon>Microbacteriaceae</taxon>
        <taxon>Cryobacterium</taxon>
    </lineage>
</organism>
<dbReference type="PANTHER" id="PTHR21310">
    <property type="entry name" value="AMINOGLYCOSIDE PHOSPHOTRANSFERASE-RELATED-RELATED"/>
    <property type="match status" value="1"/>
</dbReference>
<proteinExistence type="predicted"/>
<gene>
    <name evidence="2" type="ORF">D6T64_04945</name>
</gene>
<evidence type="ECO:0000313" key="2">
    <source>
        <dbReference type="EMBL" id="RJT90019.1"/>
    </source>
</evidence>
<dbReference type="PANTHER" id="PTHR21310:SF42">
    <property type="entry name" value="BIFUNCTIONAL AAC_APH"/>
    <property type="match status" value="1"/>
</dbReference>
<dbReference type="SUPFAM" id="SSF56112">
    <property type="entry name" value="Protein kinase-like (PK-like)"/>
    <property type="match status" value="1"/>
</dbReference>
<dbReference type="Gene3D" id="3.90.1200.10">
    <property type="match status" value="1"/>
</dbReference>